<feature type="region of interest" description="Disordered" evidence="6">
    <location>
        <begin position="249"/>
        <end position="309"/>
    </location>
</feature>
<dbReference type="GO" id="GO:0005737">
    <property type="term" value="C:cytoplasm"/>
    <property type="evidence" value="ECO:0007669"/>
    <property type="project" value="UniProtKB-SubCell"/>
</dbReference>
<dbReference type="EMBL" id="CAAKMV010000143">
    <property type="protein sequence ID" value="VIO60271.1"/>
    <property type="molecule type" value="Genomic_DNA"/>
</dbReference>
<comment type="similarity">
    <text evidence="3">Belongs to the RTC5 family.</text>
</comment>
<comment type="subcellular location">
    <subcellularLocation>
        <location evidence="2">Cytoplasm</location>
    </subcellularLocation>
</comment>
<evidence type="ECO:0000259" key="8">
    <source>
        <dbReference type="PROSITE" id="PS51886"/>
    </source>
</evidence>
<dbReference type="Pfam" id="PF07534">
    <property type="entry name" value="TLD"/>
    <property type="match status" value="1"/>
</dbReference>
<evidence type="ECO:0000256" key="3">
    <source>
        <dbReference type="ARBA" id="ARBA00006731"/>
    </source>
</evidence>
<comment type="function">
    <text evidence="1">May be involved in a process influencing telomere capping.</text>
</comment>
<dbReference type="PROSITE" id="PS51886">
    <property type="entry name" value="TLDC"/>
    <property type="match status" value="1"/>
</dbReference>
<gene>
    <name evidence="9" type="ORF">FUG_LOCUS392066</name>
</gene>
<feature type="compositionally biased region" description="Low complexity" evidence="6">
    <location>
        <begin position="1305"/>
        <end position="1315"/>
    </location>
</feature>
<feature type="compositionally biased region" description="Basic and acidic residues" evidence="6">
    <location>
        <begin position="463"/>
        <end position="517"/>
    </location>
</feature>
<organism evidence="9">
    <name type="scientific">Gibberella zeae</name>
    <name type="common">Wheat head blight fungus</name>
    <name type="synonym">Fusarium graminearum</name>
    <dbReference type="NCBI Taxonomy" id="5518"/>
    <lineage>
        <taxon>Eukaryota</taxon>
        <taxon>Fungi</taxon>
        <taxon>Dikarya</taxon>
        <taxon>Ascomycota</taxon>
        <taxon>Pezizomycotina</taxon>
        <taxon>Sordariomycetes</taxon>
        <taxon>Hypocreomycetidae</taxon>
        <taxon>Hypocreales</taxon>
        <taxon>Nectriaceae</taxon>
        <taxon>Fusarium</taxon>
    </lineage>
</organism>
<feature type="compositionally biased region" description="Basic and acidic residues" evidence="6">
    <location>
        <begin position="770"/>
        <end position="792"/>
    </location>
</feature>
<reference evidence="9" key="1">
    <citation type="submission" date="2019-04" db="EMBL/GenBank/DDBJ databases">
        <authorList>
            <person name="Melise S."/>
            <person name="Noan J."/>
            <person name="Okalmin O."/>
        </authorList>
    </citation>
    <scope>NUCLEOTIDE SEQUENCE</scope>
    <source>
        <strain evidence="9">FN9</strain>
    </source>
</reference>
<feature type="compositionally biased region" description="Basic and acidic residues" evidence="6">
    <location>
        <begin position="440"/>
        <end position="454"/>
    </location>
</feature>
<feature type="compositionally biased region" description="Basic and acidic residues" evidence="6">
    <location>
        <begin position="351"/>
        <end position="420"/>
    </location>
</feature>
<evidence type="ECO:0000256" key="5">
    <source>
        <dbReference type="ARBA" id="ARBA00022490"/>
    </source>
</evidence>
<keyword evidence="5" id="KW-0963">Cytoplasm</keyword>
<feature type="compositionally biased region" description="Basic and acidic residues" evidence="6">
    <location>
        <begin position="530"/>
        <end position="562"/>
    </location>
</feature>
<feature type="region of interest" description="Disordered" evidence="6">
    <location>
        <begin position="1531"/>
        <end position="1551"/>
    </location>
</feature>
<accession>A0A4E9E057</accession>
<feature type="region of interest" description="Disordered" evidence="6">
    <location>
        <begin position="440"/>
        <end position="562"/>
    </location>
</feature>
<sequence>MRLSITVLVAIQASMGLAHAIPHSDEPHTIPEKKRESFRDLYKKYMLGLETKKDATLELADPKTDKYETKGLHGDFKYRIKHYYPYDHESDHEYEIKEKYKPNERHTITKVNIKKYYPHNHHEHVDDYDHKVNTKKYYPHEHHEHEDNYDHKDKYKDVDYDHDYNDYRSENHHYEHEKDYETNKFDAFNDRYGLNKHDFEKQFTEPLKEYEPKDSHDKGNHHKRWPPLGNYGDHSFGFWHPDPFPGFNAPLQKFDPNEEHTHSYKTEEKPKYPERPESQGEKYHPKDVHDSKKHQQNDLDIFNPGYHTPEKYDAEVKDEKLSHFHNYEQENDNIPYFDKFPKTFPPEQPFDEAKKGVPKAEYEGDDDHYHSMDPEDWHHNREIHKKPDYDKEDREEYHDDDDKGEQYPKHDFSPKDEEYGMKGVHGFKYEYHPDEKSFLSEEAQEKLKQGHSDFSETYSFKEYFPKEEVKEKKYTNEAEKLGYRKYDPTEDDDKHNHSDEKSHHPEEEKDNESDSKEVKKHASKQIYYPSHHEPEESAKYYRKQEVDHDSHKSNEQPYARKEDQHYGYYKEPGYENVVPGFMWAGPGTVTKTPCAKKEGCPHGHWHMLEPRNGEHRRIGITGTNIVVEPDFTKPDYKEDTVNHVLPGYENVIPGFEWAGVGVVTEVPCRSAADCPEGGWFMLAPKFGEHRRIAMNFPKATAKPHHHHASGPTVQVHKSDYKAHSPVGHEGVLYQKDHEEEDRNEIEYKLIHRHSSGLSKRSIEARAPCKKQSEEEKEKERRKNFKKIDPNKPVPRLDTEELLNIEALSDEKRQALVAAFPIMGEEFNKEFLEFKELTPKLITQLNELYAILLESEGGKVIVNIINRTPKYIRKSKRSVPELSEKQIDRIKDLTPAIRQVLAKKLDFDPKLTLEFVNADELSDDLIARLNKEYTRVVRDPKYAKIIKKFMSMSNYKRAEAELTKEMLNKIEGLSPIMREIVAKKLDFSPELSDELANVDKLSDDLVAKLNKEYARITRDPKYKSLLDKIGFKQKRAEKAPELSKAELTKIEGMSPSLRLMVAKRLGIDAKLSIELANAVTFTPEMIKKLNKEFARVYNDPKYEDILAQLISKSKRTFTRELTDQQLDKISNMSESERRMIAEKLNFKKELADEFIKSEQFTPHLVKKLNEVYNQIFGGHKYNELVDHFRNNFKRHVVPESKGEEEKQEEKQEKEEEKEDTKGLKNITKQIREQIIKDLDFKVNLDGEFLYAQRITESLIEKLGDLVRDIILELEWEEIVEDLLDEDEAPEEKETSDTKKTTKTPETESLSIETTTEAQGNQTVSAQNSTTISGRQATSDLDEKLEQSKKNGWCKEFLGTLKDTWDDSVDEALSKTKENRPYKMGQSLSDEHPQRRSHEELTNQLAEKFKKKCFTSLELYSLRDVFKSLADQQDSIRYLKEDTIARYLEIPDILGTSPVIFQMLSYIGAFPFLQEAPVVLELQRMIMVVVIMTERYRTVLARGSADRTKLLFKSLAVFDRKISEAGFRPDVKKLETPKPKVGQEEPKSHAAGFAVDAAGEDKEDDEDDDLILTAFELLNVKDAIDQGHAPIFHGATIPTDNFRKLVMLLLLAAPLDPQESLSMYSSRIVGEELEGLRGAAECILASFVNAETSTGIKYQHFRTIIPVICPNLFRGFNGLFERFLFSQNLDFSKHQNDTPAATSPPKTAQPLLTDTGDILNQNTLSQISLFLPGTDLFRRVRLLYSGNDAGFSMGSFQTKVFNWQAPTLLLVSGTRLGDVPEGGQETNFAASLPPKRFPHGSKSDRLTFGVYVREPWKHTHRECFGDSETTLFQLEPVHDVFPASTINKDYVTYTKAPAHHPMLSFGCPHPYPSQAHRKPDMLRLGPVSLLLDDSFEFGVFNHDHTSRGGAFHSSVVRKHDFQDRFQIESLEVWGCGGDKEAQAQAEKWAWEEREAEARRKVNLGSGDIEADRALLEMAGLIGGNRSGGSMT</sequence>
<feature type="region of interest" description="Disordered" evidence="6">
    <location>
        <begin position="1195"/>
        <end position="1221"/>
    </location>
</feature>
<evidence type="ECO:0000256" key="1">
    <source>
        <dbReference type="ARBA" id="ARBA00002738"/>
    </source>
</evidence>
<evidence type="ECO:0000256" key="7">
    <source>
        <dbReference type="SAM" id="SignalP"/>
    </source>
</evidence>
<feature type="compositionally biased region" description="Polar residues" evidence="6">
    <location>
        <begin position="1316"/>
        <end position="1337"/>
    </location>
</feature>
<evidence type="ECO:0000313" key="9">
    <source>
        <dbReference type="EMBL" id="VIO60271.1"/>
    </source>
</evidence>
<dbReference type="InterPro" id="IPR006571">
    <property type="entry name" value="TLDc_dom"/>
</dbReference>
<dbReference type="PANTHER" id="PTHR23354">
    <property type="entry name" value="NUCLEOLAR PROTEIN 7/ESTROGEN RECEPTOR COACTIVATOR-RELATED"/>
    <property type="match status" value="1"/>
</dbReference>
<evidence type="ECO:0000256" key="6">
    <source>
        <dbReference type="SAM" id="MobiDB-lite"/>
    </source>
</evidence>
<name>A0A4E9E057_GIBZA</name>
<protein>
    <recommendedName>
        <fullName evidence="4">Restriction of telomere capping protein 5</fullName>
    </recommendedName>
</protein>
<dbReference type="PANTHER" id="PTHR23354:SF130">
    <property type="entry name" value="RESTRICTION OF TELOMERE CAPPING PROTEIN 5"/>
    <property type="match status" value="1"/>
</dbReference>
<feature type="domain" description="TLDc" evidence="8">
    <location>
        <begin position="1715"/>
        <end position="1934"/>
    </location>
</feature>
<feature type="compositionally biased region" description="Basic and acidic residues" evidence="6">
    <location>
        <begin position="1290"/>
        <end position="1304"/>
    </location>
</feature>
<proteinExistence type="inferred from homology"/>
<dbReference type="GO" id="GO:0005634">
    <property type="term" value="C:nucleus"/>
    <property type="evidence" value="ECO:0007669"/>
    <property type="project" value="TreeGrafter"/>
</dbReference>
<feature type="compositionally biased region" description="Basic and acidic residues" evidence="6">
    <location>
        <begin position="1531"/>
        <end position="1546"/>
    </location>
</feature>
<feature type="region of interest" description="Disordered" evidence="6">
    <location>
        <begin position="1375"/>
        <end position="1399"/>
    </location>
</feature>
<feature type="region of interest" description="Disordered" evidence="6">
    <location>
        <begin position="1281"/>
        <end position="1341"/>
    </location>
</feature>
<feature type="chain" id="PRO_5026237561" description="Restriction of telomere capping protein 5" evidence="7">
    <location>
        <begin position="21"/>
        <end position="1989"/>
    </location>
</feature>
<dbReference type="SMART" id="SM00584">
    <property type="entry name" value="TLDc"/>
    <property type="match status" value="1"/>
</dbReference>
<feature type="region of interest" description="Disordered" evidence="6">
    <location>
        <begin position="758"/>
        <end position="792"/>
    </location>
</feature>
<feature type="compositionally biased region" description="Basic and acidic residues" evidence="6">
    <location>
        <begin position="1387"/>
        <end position="1399"/>
    </location>
</feature>
<feature type="compositionally biased region" description="Basic and acidic residues" evidence="6">
    <location>
        <begin position="255"/>
        <end position="297"/>
    </location>
</feature>
<feature type="region of interest" description="Disordered" evidence="6">
    <location>
        <begin position="344"/>
        <end position="420"/>
    </location>
</feature>
<feature type="signal peptide" evidence="7">
    <location>
        <begin position="1"/>
        <end position="20"/>
    </location>
</feature>
<dbReference type="GO" id="GO:0006979">
    <property type="term" value="P:response to oxidative stress"/>
    <property type="evidence" value="ECO:0007669"/>
    <property type="project" value="TreeGrafter"/>
</dbReference>
<evidence type="ECO:0000256" key="2">
    <source>
        <dbReference type="ARBA" id="ARBA00004496"/>
    </source>
</evidence>
<evidence type="ECO:0000256" key="4">
    <source>
        <dbReference type="ARBA" id="ARBA00015163"/>
    </source>
</evidence>
<keyword evidence="7" id="KW-0732">Signal</keyword>